<dbReference type="PANTHER" id="PTHR11616">
    <property type="entry name" value="SODIUM/CHLORIDE DEPENDENT TRANSPORTER"/>
    <property type="match status" value="1"/>
</dbReference>
<feature type="binding site" evidence="6">
    <location>
        <position position="366"/>
    </location>
    <ligand>
        <name>Na(+)</name>
        <dbReference type="ChEBI" id="CHEBI:29101"/>
        <label>1</label>
    </ligand>
</feature>
<dbReference type="Gene3D" id="4.10.60.10">
    <property type="entry name" value="Zinc finger, CCHC-type"/>
    <property type="match status" value="1"/>
</dbReference>
<keyword evidence="7" id="KW-0862">Zinc</keyword>
<keyword evidence="6" id="KW-0915">Sodium</keyword>
<dbReference type="Pfam" id="PF14223">
    <property type="entry name" value="Retrotran_gag_2"/>
    <property type="match status" value="1"/>
</dbReference>
<dbReference type="EMBL" id="JAINUF010000003">
    <property type="protein sequence ID" value="KAJ8369510.1"/>
    <property type="molecule type" value="Genomic_DNA"/>
</dbReference>
<evidence type="ECO:0000256" key="1">
    <source>
        <dbReference type="ARBA" id="ARBA00004141"/>
    </source>
</evidence>
<keyword evidence="5 8" id="KW-0472">Membrane</keyword>
<evidence type="ECO:0000256" key="5">
    <source>
        <dbReference type="ARBA" id="ARBA00023136"/>
    </source>
</evidence>
<feature type="domain" description="CCHC-type" evidence="9">
    <location>
        <begin position="152"/>
        <end position="167"/>
    </location>
</feature>
<dbReference type="SMART" id="SM00343">
    <property type="entry name" value="ZnF_C2HC"/>
    <property type="match status" value="2"/>
</dbReference>
<keyword evidence="2" id="KW-0813">Transport</keyword>
<feature type="transmembrane region" description="Helical" evidence="8">
    <location>
        <begin position="348"/>
        <end position="365"/>
    </location>
</feature>
<keyword evidence="6" id="KW-0479">Metal-binding</keyword>
<keyword evidence="7" id="KW-0863">Zinc-finger</keyword>
<evidence type="ECO:0000313" key="11">
    <source>
        <dbReference type="Proteomes" id="UP001152622"/>
    </source>
</evidence>
<dbReference type="GO" id="GO:0005886">
    <property type="term" value="C:plasma membrane"/>
    <property type="evidence" value="ECO:0007669"/>
    <property type="project" value="TreeGrafter"/>
</dbReference>
<dbReference type="Pfam" id="PF00098">
    <property type="entry name" value="zf-CCHC"/>
    <property type="match status" value="1"/>
</dbReference>
<dbReference type="GO" id="GO:0042995">
    <property type="term" value="C:cell projection"/>
    <property type="evidence" value="ECO:0007669"/>
    <property type="project" value="TreeGrafter"/>
</dbReference>
<dbReference type="InterPro" id="IPR037272">
    <property type="entry name" value="SNS_sf"/>
</dbReference>
<dbReference type="PANTHER" id="PTHR11616:SF249">
    <property type="entry name" value="SOLUTE CARRIER FAMILY 6 MEMBER 22, TANDEM DUPLICATE 2 ISOFORM X2-RELATED"/>
    <property type="match status" value="1"/>
</dbReference>
<dbReference type="OrthoDB" id="8938935at2759"/>
<dbReference type="Proteomes" id="UP001152622">
    <property type="component" value="Chromosome 3"/>
</dbReference>
<dbReference type="SUPFAM" id="SSF161070">
    <property type="entry name" value="SNF-like"/>
    <property type="match status" value="1"/>
</dbReference>
<feature type="binding site" evidence="6">
    <location>
        <position position="367"/>
    </location>
    <ligand>
        <name>Na(+)</name>
        <dbReference type="ChEBI" id="CHEBI:29101"/>
        <label>1</label>
    </ligand>
</feature>
<dbReference type="InterPro" id="IPR001878">
    <property type="entry name" value="Znf_CCHC"/>
</dbReference>
<evidence type="ECO:0000256" key="7">
    <source>
        <dbReference type="PROSITE-ProRule" id="PRU00047"/>
    </source>
</evidence>
<dbReference type="AlphaFoldDB" id="A0A9Q1J4R2"/>
<evidence type="ECO:0000256" key="2">
    <source>
        <dbReference type="ARBA" id="ARBA00022448"/>
    </source>
</evidence>
<dbReference type="GO" id="GO:0008270">
    <property type="term" value="F:zinc ion binding"/>
    <property type="evidence" value="ECO:0007669"/>
    <property type="project" value="UniProtKB-KW"/>
</dbReference>
<keyword evidence="11" id="KW-1185">Reference proteome</keyword>
<organism evidence="10 11">
    <name type="scientific">Synaphobranchus kaupii</name>
    <name type="common">Kaup's arrowtooth eel</name>
    <dbReference type="NCBI Taxonomy" id="118154"/>
    <lineage>
        <taxon>Eukaryota</taxon>
        <taxon>Metazoa</taxon>
        <taxon>Chordata</taxon>
        <taxon>Craniata</taxon>
        <taxon>Vertebrata</taxon>
        <taxon>Euteleostomi</taxon>
        <taxon>Actinopterygii</taxon>
        <taxon>Neopterygii</taxon>
        <taxon>Teleostei</taxon>
        <taxon>Anguilliformes</taxon>
        <taxon>Synaphobranchidae</taxon>
        <taxon>Synaphobranchus</taxon>
    </lineage>
</organism>
<sequence length="389" mass="43952">MHEASEDGRGALEILREHYAGRGKPRIIGLYASLTTLRRASNESVTDYIIRAETIITALRDAGEVMSDELTVAMILNRLPDLFKPLAIHVTQNEDQVMFIDFKRRLRNYEQAEKMNTAESSDNVMKMYVRQGRGPGRTNANDQRSEDASMVCFKCGTKGHRAKACRQKTWCNNCKRNTHQDSTCRRKDKQDGVQKISEEKGGADFLFKTGNVESQPWKPLDNVQMRGLLVDAGATSHIINDIRKFKSFDNTFQHIQWSWQTGQNAVHFAESHSKREMRWCTCSTTLDNKDCVYLCLLNSGTSFVAGFAIFSVLGFMAQEQGVDISMVAESGPGLAFIAYPRAVAMMPLPQLWAVFFFIMIILLGLDSEWDGVMEKEKRCSGTRKTDGKI</sequence>
<evidence type="ECO:0000256" key="6">
    <source>
        <dbReference type="PIRSR" id="PIRSR600175-1"/>
    </source>
</evidence>
<protein>
    <recommendedName>
        <fullName evidence="9">CCHC-type domain-containing protein</fullName>
    </recommendedName>
</protein>
<dbReference type="InterPro" id="IPR036875">
    <property type="entry name" value="Znf_CCHC_sf"/>
</dbReference>
<dbReference type="GO" id="GO:0003676">
    <property type="term" value="F:nucleic acid binding"/>
    <property type="evidence" value="ECO:0007669"/>
    <property type="project" value="InterPro"/>
</dbReference>
<dbReference type="GO" id="GO:0005332">
    <property type="term" value="F:gamma-aminobutyric acid:sodium:chloride symporter activity"/>
    <property type="evidence" value="ECO:0007669"/>
    <property type="project" value="TreeGrafter"/>
</dbReference>
<evidence type="ECO:0000256" key="4">
    <source>
        <dbReference type="ARBA" id="ARBA00022989"/>
    </source>
</evidence>
<accession>A0A9Q1J4R2</accession>
<dbReference type="PROSITE" id="PS50158">
    <property type="entry name" value="ZF_CCHC"/>
    <property type="match status" value="1"/>
</dbReference>
<dbReference type="Pfam" id="PF00209">
    <property type="entry name" value="SNF"/>
    <property type="match status" value="1"/>
</dbReference>
<feature type="binding site" evidence="6">
    <location>
        <position position="363"/>
    </location>
    <ligand>
        <name>Na(+)</name>
        <dbReference type="ChEBI" id="CHEBI:29101"/>
        <label>1</label>
    </ligand>
</feature>
<keyword evidence="4 8" id="KW-1133">Transmembrane helix</keyword>
<feature type="transmembrane region" description="Helical" evidence="8">
    <location>
        <begin position="296"/>
        <end position="317"/>
    </location>
</feature>
<dbReference type="PROSITE" id="PS50267">
    <property type="entry name" value="NA_NEUROTRAN_SYMP_3"/>
    <property type="match status" value="1"/>
</dbReference>
<evidence type="ECO:0000256" key="8">
    <source>
        <dbReference type="SAM" id="Phobius"/>
    </source>
</evidence>
<evidence type="ECO:0000256" key="3">
    <source>
        <dbReference type="ARBA" id="ARBA00022692"/>
    </source>
</evidence>
<comment type="subcellular location">
    <subcellularLocation>
        <location evidence="1">Membrane</location>
        <topology evidence="1">Multi-pass membrane protein</topology>
    </subcellularLocation>
</comment>
<dbReference type="InterPro" id="IPR000175">
    <property type="entry name" value="Na/ntran_symport"/>
</dbReference>
<dbReference type="SUPFAM" id="SSF57756">
    <property type="entry name" value="Retrovirus zinc finger-like domains"/>
    <property type="match status" value="1"/>
</dbReference>
<dbReference type="PRINTS" id="PR00176">
    <property type="entry name" value="NANEUSMPORT"/>
</dbReference>
<keyword evidence="3 8" id="KW-0812">Transmembrane</keyword>
<proteinExistence type="predicted"/>
<evidence type="ECO:0000259" key="9">
    <source>
        <dbReference type="PROSITE" id="PS50158"/>
    </source>
</evidence>
<evidence type="ECO:0000313" key="10">
    <source>
        <dbReference type="EMBL" id="KAJ8369510.1"/>
    </source>
</evidence>
<name>A0A9Q1J4R2_SYNKA</name>
<gene>
    <name evidence="10" type="ORF">SKAU_G00095380</name>
</gene>
<comment type="caution">
    <text evidence="10">The sequence shown here is derived from an EMBL/GenBank/DDBJ whole genome shotgun (WGS) entry which is preliminary data.</text>
</comment>
<reference evidence="10" key="1">
    <citation type="journal article" date="2023" name="Science">
        <title>Genome structures resolve the early diversification of teleost fishes.</title>
        <authorList>
            <person name="Parey E."/>
            <person name="Louis A."/>
            <person name="Montfort J."/>
            <person name="Bouchez O."/>
            <person name="Roques C."/>
            <person name="Iampietro C."/>
            <person name="Lluch J."/>
            <person name="Castinel A."/>
            <person name="Donnadieu C."/>
            <person name="Desvignes T."/>
            <person name="Floi Bucao C."/>
            <person name="Jouanno E."/>
            <person name="Wen M."/>
            <person name="Mejri S."/>
            <person name="Dirks R."/>
            <person name="Jansen H."/>
            <person name="Henkel C."/>
            <person name="Chen W.J."/>
            <person name="Zahm M."/>
            <person name="Cabau C."/>
            <person name="Klopp C."/>
            <person name="Thompson A.W."/>
            <person name="Robinson-Rechavi M."/>
            <person name="Braasch I."/>
            <person name="Lecointre G."/>
            <person name="Bobe J."/>
            <person name="Postlethwait J.H."/>
            <person name="Berthelot C."/>
            <person name="Roest Crollius H."/>
            <person name="Guiguen Y."/>
        </authorList>
    </citation>
    <scope>NUCLEOTIDE SEQUENCE</scope>
    <source>
        <strain evidence="10">WJC10195</strain>
    </source>
</reference>
<feature type="binding site" evidence="6">
    <location>
        <position position="298"/>
    </location>
    <ligand>
        <name>Na(+)</name>
        <dbReference type="ChEBI" id="CHEBI:29101"/>
        <label>1</label>
    </ligand>
</feature>